<dbReference type="Proteomes" id="UP000031552">
    <property type="component" value="Unassembled WGS sequence"/>
</dbReference>
<dbReference type="AlphaFoldDB" id="A0A090D0L6"/>
<gene>
    <name evidence="1" type="ORF">CSEC_2045</name>
</gene>
<dbReference type="InterPro" id="IPR036696">
    <property type="entry name" value="YdfO-like_sf"/>
</dbReference>
<sequence length="142" mass="15776">MSQATQNLQEAFAYAMSIRPEIGGFPTLAEALRKAGITKNIWNLPSCQSIYITKFGPVVTQGISLVNATVDIPPFNKEALIKALRVDQAGQSSFPEFLKASWEAGVVSYVVDFEKRQVTYYGVLDEFYSEEYPAVEIALKSR</sequence>
<evidence type="ECO:0000313" key="1">
    <source>
        <dbReference type="EMBL" id="CDR34851.1"/>
    </source>
</evidence>
<dbReference type="RefSeq" id="WP_041018408.1">
    <property type="nucleotide sequence ID" value="NZ_CCEJ010000010.1"/>
</dbReference>
<comment type="caution">
    <text evidence="1">The sequence shown here is derived from an EMBL/GenBank/DDBJ whole genome shotgun (WGS) entry which is preliminary data.</text>
</comment>
<reference evidence="1" key="2">
    <citation type="submission" date="2014-09" db="EMBL/GenBank/DDBJ databases">
        <title>Criblamydia sequanensis harbors a mega-plasmid encoding arsenite resistance.</title>
        <authorList>
            <person name="Bertelli C."/>
            <person name="Goesmann A."/>
            <person name="Greub G."/>
        </authorList>
    </citation>
    <scope>NUCLEOTIDE SEQUENCE [LARGE SCALE GENOMIC DNA]</scope>
    <source>
        <strain evidence="1">CRIB-18</strain>
    </source>
</reference>
<dbReference type="Gene3D" id="3.30.1810.10">
    <property type="entry name" value="YdfO-like"/>
    <property type="match status" value="1"/>
</dbReference>
<name>A0A090D0L6_9BACT</name>
<keyword evidence="2" id="KW-1185">Reference proteome</keyword>
<reference evidence="1" key="1">
    <citation type="submission" date="2013-12" db="EMBL/GenBank/DDBJ databases">
        <authorList>
            <person name="Linke B."/>
        </authorList>
    </citation>
    <scope>NUCLEOTIDE SEQUENCE [LARGE SCALE GENOMIC DNA]</scope>
    <source>
        <strain evidence="1">CRIB-18</strain>
    </source>
</reference>
<dbReference type="OrthoDB" id="4625048at2"/>
<dbReference type="EMBL" id="CCEJ010000010">
    <property type="protein sequence ID" value="CDR34851.1"/>
    <property type="molecule type" value="Genomic_DNA"/>
</dbReference>
<evidence type="ECO:0000313" key="2">
    <source>
        <dbReference type="Proteomes" id="UP000031552"/>
    </source>
</evidence>
<organism evidence="1 2">
    <name type="scientific">Candidatus Criblamydia sequanensis CRIB-18</name>
    <dbReference type="NCBI Taxonomy" id="1437425"/>
    <lineage>
        <taxon>Bacteria</taxon>
        <taxon>Pseudomonadati</taxon>
        <taxon>Chlamydiota</taxon>
        <taxon>Chlamydiia</taxon>
        <taxon>Parachlamydiales</taxon>
        <taxon>Candidatus Criblamydiaceae</taxon>
        <taxon>Candidatus Criblamydia</taxon>
    </lineage>
</organism>
<dbReference type="eggNOG" id="COG5562">
    <property type="taxonomic scope" value="Bacteria"/>
</dbReference>
<proteinExistence type="predicted"/>
<dbReference type="STRING" id="1437425.CSEC_2045"/>
<dbReference type="SUPFAM" id="SSF160419">
    <property type="entry name" value="YdfO-like"/>
    <property type="match status" value="1"/>
</dbReference>
<protein>
    <recommendedName>
        <fullName evidence="3">DUF1398 domain-containing protein</fullName>
    </recommendedName>
</protein>
<evidence type="ECO:0008006" key="3">
    <source>
        <dbReference type="Google" id="ProtNLM"/>
    </source>
</evidence>
<dbReference type="Pfam" id="PF07166">
    <property type="entry name" value="DUF1398"/>
    <property type="match status" value="1"/>
</dbReference>
<accession>A0A090D0L6</accession>
<dbReference type="InterPro" id="IPR009833">
    <property type="entry name" value="DUF1398"/>
</dbReference>